<name>A0A2U3EBG3_PURLI</name>
<organism evidence="2 3">
    <name type="scientific">Purpureocillium lilacinum</name>
    <name type="common">Paecilomyces lilacinus</name>
    <dbReference type="NCBI Taxonomy" id="33203"/>
    <lineage>
        <taxon>Eukaryota</taxon>
        <taxon>Fungi</taxon>
        <taxon>Dikarya</taxon>
        <taxon>Ascomycota</taxon>
        <taxon>Pezizomycotina</taxon>
        <taxon>Sordariomycetes</taxon>
        <taxon>Hypocreomycetidae</taxon>
        <taxon>Hypocreales</taxon>
        <taxon>Ophiocordycipitaceae</taxon>
        <taxon>Purpureocillium</taxon>
    </lineage>
</organism>
<dbReference type="InterPro" id="IPR046676">
    <property type="entry name" value="DUF6546"/>
</dbReference>
<accession>A0A2U3EBG3</accession>
<proteinExistence type="predicted"/>
<evidence type="ECO:0000313" key="3">
    <source>
        <dbReference type="Proteomes" id="UP000245956"/>
    </source>
</evidence>
<reference evidence="2 3" key="1">
    <citation type="journal article" date="2016" name="Front. Microbiol.">
        <title>Genome and transcriptome sequences reveal the specific parasitism of the nematophagous Purpureocillium lilacinum 36-1.</title>
        <authorList>
            <person name="Xie J."/>
            <person name="Li S."/>
            <person name="Mo C."/>
            <person name="Xiao X."/>
            <person name="Peng D."/>
            <person name="Wang G."/>
            <person name="Xiao Y."/>
        </authorList>
    </citation>
    <scope>NUCLEOTIDE SEQUENCE [LARGE SCALE GENOMIC DNA]</scope>
    <source>
        <strain evidence="2 3">36-1</strain>
    </source>
</reference>
<evidence type="ECO:0000313" key="2">
    <source>
        <dbReference type="EMBL" id="PWI71848.1"/>
    </source>
</evidence>
<evidence type="ECO:0000259" key="1">
    <source>
        <dbReference type="Pfam" id="PF20183"/>
    </source>
</evidence>
<feature type="domain" description="DUF6546" evidence="1">
    <location>
        <begin position="387"/>
        <end position="577"/>
    </location>
</feature>
<dbReference type="EMBL" id="LCWV01000007">
    <property type="protein sequence ID" value="PWI71848.1"/>
    <property type="molecule type" value="Genomic_DNA"/>
</dbReference>
<sequence>MANVRECWTVALWTGSSLPKNSYIVANQRELYSTSKHHYILSRVKTAVYMPALKIGDADDDERKKPAPAGWNSLPLELCIQVWQHLADSGEPLASYATVCREWQRHLEKHTFGTLNVKSSDIDTFRDVVRGERRTHVRRINLIIELPDKSVRPARQSFPPGLQDPGPFWTTGVPALVVREMLELTLPGLREKALMNAFIFSQRFDNNVAFTHSLWFFFDVLSLWDPHDDASPLGLAVYIIAPTFSLWQREAAAAKSIIQANPTLQLAGTPTDSWLPPPLRDQIIRSADRDFNVNLDWNFSQLFRHATEGSAKSFPVAPVVTSLCVPSLTVRKIAPKVLFDLLLRLPSVRDFVWEIWPHATIDDKIDFEYDVYEGLRRLECASAARRLAHIRLHQVQEYDFDRPVYLDQHVRQRCNSPELGAELALMARRLRHVEILYRVGTHPFLCGTCAYTPVAVPRESVYWETLQRLTLLLGEDIIDEAPAMDHEVLYHAVRATSRMPNLRGLVLYNANQGTDQDYALVSYMVQPDRSATICVRCTWEFELGTRLWRAWEHTGRELHFDIKRATTAETRSLIKYHARKNSAA</sequence>
<dbReference type="AlphaFoldDB" id="A0A2U3EBG3"/>
<dbReference type="Proteomes" id="UP000245956">
    <property type="component" value="Unassembled WGS sequence"/>
</dbReference>
<comment type="caution">
    <text evidence="2">The sequence shown here is derived from an EMBL/GenBank/DDBJ whole genome shotgun (WGS) entry which is preliminary data.</text>
</comment>
<gene>
    <name evidence="2" type="ORF">PCL_11942</name>
</gene>
<dbReference type="Pfam" id="PF20183">
    <property type="entry name" value="DUF6546"/>
    <property type="match status" value="1"/>
</dbReference>
<protein>
    <recommendedName>
        <fullName evidence="1">DUF6546 domain-containing protein</fullName>
    </recommendedName>
</protein>